<evidence type="ECO:0000313" key="2">
    <source>
        <dbReference type="Proteomes" id="UP000033202"/>
    </source>
</evidence>
<protein>
    <recommendedName>
        <fullName evidence="3">Rv0623-like transcription factor</fullName>
    </recommendedName>
</protein>
<dbReference type="STRING" id="1219043.SCH01S_32_00160"/>
<evidence type="ECO:0008006" key="3">
    <source>
        <dbReference type="Google" id="ProtNLM"/>
    </source>
</evidence>
<dbReference type="EMBL" id="BBWU01000032">
    <property type="protein sequence ID" value="GAO39479.1"/>
    <property type="molecule type" value="Genomic_DNA"/>
</dbReference>
<dbReference type="Pfam" id="PF07704">
    <property type="entry name" value="PSK_trans_fac"/>
    <property type="match status" value="1"/>
</dbReference>
<accession>A0A0E9MPK6</accession>
<evidence type="ECO:0000313" key="1">
    <source>
        <dbReference type="EMBL" id="GAO39479.1"/>
    </source>
</evidence>
<name>A0A0E9MPK6_9SPHN</name>
<comment type="caution">
    <text evidence="1">The sequence shown here is derived from an EMBL/GenBank/DDBJ whole genome shotgun (WGS) entry which is preliminary data.</text>
</comment>
<keyword evidence="2" id="KW-1185">Reference proteome</keyword>
<proteinExistence type="predicted"/>
<reference evidence="1 2" key="1">
    <citation type="submission" date="2015-04" db="EMBL/GenBank/DDBJ databases">
        <title>Whole genome shotgun sequence of Sphingomonas changbaiensis NBRC 104936.</title>
        <authorList>
            <person name="Katano-Makiyama Y."/>
            <person name="Hosoyama A."/>
            <person name="Hashimoto M."/>
            <person name="Noguchi M."/>
            <person name="Tsuchikane K."/>
            <person name="Ohji S."/>
            <person name="Yamazoe A."/>
            <person name="Ichikawa N."/>
            <person name="Kimura A."/>
            <person name="Fujita N."/>
        </authorList>
    </citation>
    <scope>NUCLEOTIDE SEQUENCE [LARGE SCALE GENOMIC DNA]</scope>
    <source>
        <strain evidence="1 2">NBRC 104936</strain>
    </source>
</reference>
<organism evidence="1 2">
    <name type="scientific">Sphingomonas changbaiensis NBRC 104936</name>
    <dbReference type="NCBI Taxonomy" id="1219043"/>
    <lineage>
        <taxon>Bacteria</taxon>
        <taxon>Pseudomonadati</taxon>
        <taxon>Pseudomonadota</taxon>
        <taxon>Alphaproteobacteria</taxon>
        <taxon>Sphingomonadales</taxon>
        <taxon>Sphingomonadaceae</taxon>
        <taxon>Sphingomonas</taxon>
    </lineage>
</organism>
<sequence length="92" mass="10359">MGAELKIDSAEAIALAEQLARSTGESVERVVLDALRKRAREVDLQLADPTTEREKLELEFYRMIAGSRSRWKGAMLSIDHADILYDEDGLPR</sequence>
<gene>
    <name evidence="1" type="ORF">SCH01S_32_00160</name>
</gene>
<dbReference type="OrthoDB" id="495439at2"/>
<dbReference type="Proteomes" id="UP000033202">
    <property type="component" value="Unassembled WGS sequence"/>
</dbReference>
<dbReference type="RefSeq" id="WP_046348307.1">
    <property type="nucleotide sequence ID" value="NZ_BBWU01000032.1"/>
</dbReference>
<dbReference type="AlphaFoldDB" id="A0A0E9MPK6"/>
<dbReference type="InterPro" id="IPR011660">
    <property type="entry name" value="VapB-like"/>
</dbReference>